<dbReference type="GO" id="GO:0003677">
    <property type="term" value="F:DNA binding"/>
    <property type="evidence" value="ECO:0007669"/>
    <property type="project" value="UniProtKB-KW"/>
</dbReference>
<feature type="domain" description="Transcription regulator PadR N-terminal" evidence="2">
    <location>
        <begin position="99"/>
        <end position="168"/>
    </location>
</feature>
<dbReference type="SUPFAM" id="SSF46785">
    <property type="entry name" value="Winged helix' DNA-binding domain"/>
    <property type="match status" value="1"/>
</dbReference>
<organism evidence="4 5">
    <name type="scientific">Cellulomonas oligotrophica</name>
    <dbReference type="NCBI Taxonomy" id="931536"/>
    <lineage>
        <taxon>Bacteria</taxon>
        <taxon>Bacillati</taxon>
        <taxon>Actinomycetota</taxon>
        <taxon>Actinomycetes</taxon>
        <taxon>Micrococcales</taxon>
        <taxon>Cellulomonadaceae</taxon>
        <taxon>Cellulomonas</taxon>
    </lineage>
</organism>
<comment type="caution">
    <text evidence="4">The sequence shown here is derived from an EMBL/GenBank/DDBJ whole genome shotgun (WGS) entry which is preliminary data.</text>
</comment>
<feature type="compositionally biased region" description="Gly residues" evidence="1">
    <location>
        <begin position="50"/>
        <end position="83"/>
    </location>
</feature>
<accession>A0A7Y9JZQ7</accession>
<evidence type="ECO:0000256" key="1">
    <source>
        <dbReference type="SAM" id="MobiDB-lite"/>
    </source>
</evidence>
<evidence type="ECO:0000313" key="5">
    <source>
        <dbReference type="Proteomes" id="UP000577956"/>
    </source>
</evidence>
<evidence type="ECO:0000259" key="2">
    <source>
        <dbReference type="Pfam" id="PF03551"/>
    </source>
</evidence>
<evidence type="ECO:0000313" key="3">
    <source>
        <dbReference type="EMBL" id="GIG32644.1"/>
    </source>
</evidence>
<dbReference type="Pfam" id="PF03551">
    <property type="entry name" value="PadR"/>
    <property type="match status" value="1"/>
</dbReference>
<dbReference type="RefSeq" id="WP_140458082.1">
    <property type="nucleotide sequence ID" value="NZ_BONN01000004.1"/>
</dbReference>
<evidence type="ECO:0000313" key="4">
    <source>
        <dbReference type="EMBL" id="NYD86465.1"/>
    </source>
</evidence>
<gene>
    <name evidence="4" type="ORF">BKA21_002014</name>
    <name evidence="3" type="ORF">Col01nite_18030</name>
</gene>
<keyword evidence="6" id="KW-1185">Reference proteome</keyword>
<feature type="region of interest" description="Disordered" evidence="1">
    <location>
        <begin position="1"/>
        <end position="92"/>
    </location>
</feature>
<dbReference type="InterPro" id="IPR036390">
    <property type="entry name" value="WH_DNA-bd_sf"/>
</dbReference>
<dbReference type="Gene3D" id="1.10.10.10">
    <property type="entry name" value="Winged helix-like DNA-binding domain superfamily/Winged helix DNA-binding domain"/>
    <property type="match status" value="1"/>
</dbReference>
<dbReference type="EMBL" id="BONN01000004">
    <property type="protein sequence ID" value="GIG32644.1"/>
    <property type="molecule type" value="Genomic_DNA"/>
</dbReference>
<feature type="compositionally biased region" description="Basic and acidic residues" evidence="1">
    <location>
        <begin position="1"/>
        <end position="16"/>
    </location>
</feature>
<dbReference type="EMBL" id="JACCBK010000001">
    <property type="protein sequence ID" value="NYD86465.1"/>
    <property type="molecule type" value="Genomic_DNA"/>
</dbReference>
<name>A0A7Y9JZQ7_9CELL</name>
<dbReference type="PANTHER" id="PTHR43252:SF2">
    <property type="entry name" value="TRANSCRIPTION REGULATOR, PADR-LIKE FAMILY"/>
    <property type="match status" value="1"/>
</dbReference>
<dbReference type="Proteomes" id="UP000618382">
    <property type="component" value="Unassembled WGS sequence"/>
</dbReference>
<protein>
    <submittedName>
        <fullName evidence="4">DNA-binding PadR family transcriptional regulator</fullName>
    </submittedName>
</protein>
<sequence>MRANDLRHLLGGDGARRPRRGPRPGDDGPADGDPRGGHGHGRGGHDGPHRGGPGRGRGPGFGPGSGPGFGPMGGGPGHGGPHGPRGRGRARRGDVRAAILALLADGPSNGYGLIKGIAERTGGVWRPSPGSVYPTLQQLTDEGLVAPVDPTSPRTDHALTDAGRAYVAEHPDELEAAWGPAAQRWEEHGELLAASGKLFGVLRQVQAEGSTDQRARAVAQVDALRRELYRMLGEE</sequence>
<dbReference type="InterPro" id="IPR036388">
    <property type="entry name" value="WH-like_DNA-bd_sf"/>
</dbReference>
<dbReference type="InterPro" id="IPR005149">
    <property type="entry name" value="Tscrpt_reg_PadR_N"/>
</dbReference>
<reference evidence="4 5" key="1">
    <citation type="submission" date="2020-07" db="EMBL/GenBank/DDBJ databases">
        <title>Sequencing the genomes of 1000 actinobacteria strains.</title>
        <authorList>
            <person name="Klenk H.-P."/>
        </authorList>
    </citation>
    <scope>NUCLEOTIDE SEQUENCE [LARGE SCALE GENOMIC DNA]</scope>
    <source>
        <strain evidence="4 5">DSM 24482</strain>
    </source>
</reference>
<dbReference type="AlphaFoldDB" id="A0A7Y9JZQ7"/>
<dbReference type="Proteomes" id="UP000577956">
    <property type="component" value="Unassembled WGS sequence"/>
</dbReference>
<proteinExistence type="predicted"/>
<reference evidence="3 6" key="2">
    <citation type="submission" date="2021-01" db="EMBL/GenBank/DDBJ databases">
        <title>Whole genome shotgun sequence of Cellulomonas oligotrophica NBRC 109435.</title>
        <authorList>
            <person name="Komaki H."/>
            <person name="Tamura T."/>
        </authorList>
    </citation>
    <scope>NUCLEOTIDE SEQUENCE [LARGE SCALE GENOMIC DNA]</scope>
    <source>
        <strain evidence="3 6">NBRC 109435</strain>
    </source>
</reference>
<keyword evidence="4" id="KW-0238">DNA-binding</keyword>
<dbReference type="PANTHER" id="PTHR43252">
    <property type="entry name" value="TRANSCRIPTIONAL REGULATOR YQJI"/>
    <property type="match status" value="1"/>
</dbReference>
<evidence type="ECO:0000313" key="6">
    <source>
        <dbReference type="Proteomes" id="UP000618382"/>
    </source>
</evidence>